<feature type="domain" description="NAB" evidence="5">
    <location>
        <begin position="1"/>
        <end position="58"/>
    </location>
</feature>
<dbReference type="GO" id="GO:0005774">
    <property type="term" value="C:vacuolar membrane"/>
    <property type="evidence" value="ECO:0007669"/>
    <property type="project" value="TreeGrafter"/>
</dbReference>
<dbReference type="PANTHER" id="PTHR32258">
    <property type="entry name" value="PROTEIN NETWORKED 4A"/>
    <property type="match status" value="1"/>
</dbReference>
<feature type="coiled-coil region" evidence="3">
    <location>
        <begin position="168"/>
        <end position="286"/>
    </location>
</feature>
<protein>
    <recommendedName>
        <fullName evidence="5">NAB domain-containing protein</fullName>
    </recommendedName>
</protein>
<organism evidence="6 7">
    <name type="scientific">Tripterygium wilfordii</name>
    <name type="common">Thunder God vine</name>
    <dbReference type="NCBI Taxonomy" id="458696"/>
    <lineage>
        <taxon>Eukaryota</taxon>
        <taxon>Viridiplantae</taxon>
        <taxon>Streptophyta</taxon>
        <taxon>Embryophyta</taxon>
        <taxon>Tracheophyta</taxon>
        <taxon>Spermatophyta</taxon>
        <taxon>Magnoliopsida</taxon>
        <taxon>eudicotyledons</taxon>
        <taxon>Gunneridae</taxon>
        <taxon>Pentapetalae</taxon>
        <taxon>rosids</taxon>
        <taxon>fabids</taxon>
        <taxon>Celastrales</taxon>
        <taxon>Celastraceae</taxon>
        <taxon>Tripterygium</taxon>
    </lineage>
</organism>
<dbReference type="PANTHER" id="PTHR32258:SF14">
    <property type="entry name" value="GB|AAF19561.1"/>
    <property type="match status" value="1"/>
</dbReference>
<dbReference type="SUPFAM" id="SSF57997">
    <property type="entry name" value="Tropomyosin"/>
    <property type="match status" value="1"/>
</dbReference>
<evidence type="ECO:0000256" key="3">
    <source>
        <dbReference type="SAM" id="Coils"/>
    </source>
</evidence>
<dbReference type="Gene3D" id="1.10.287.1490">
    <property type="match status" value="1"/>
</dbReference>
<dbReference type="InterPro" id="IPR051861">
    <property type="entry name" value="NET_actin-binding_domain"/>
</dbReference>
<evidence type="ECO:0000259" key="5">
    <source>
        <dbReference type="PROSITE" id="PS51774"/>
    </source>
</evidence>
<dbReference type="Pfam" id="PF07765">
    <property type="entry name" value="KIP1"/>
    <property type="match status" value="1"/>
</dbReference>
<evidence type="ECO:0000313" key="7">
    <source>
        <dbReference type="Proteomes" id="UP000593562"/>
    </source>
</evidence>
<dbReference type="InterPro" id="IPR011684">
    <property type="entry name" value="NAB"/>
</dbReference>
<comment type="similarity">
    <text evidence="2">Belongs to the NET family.</text>
</comment>
<evidence type="ECO:0000313" key="6">
    <source>
        <dbReference type="EMBL" id="KAF5736491.1"/>
    </source>
</evidence>
<sequence>MDKTVKQLLKRIEEDVKYLAKKCGIYCQNKPEMIAKVEDLYSMCQSLAEDYDHLTEELQETVGSELQTQYIENFELGFDQDSTLQTPNYKQGLYKSVDGVVTLSSGGDNSTFYLKEGTESSPSSSSDSESESFLSANNNLSISRNSDRGLHKKIFEFQADIPSIKQKLQGVDEELEGSKERIKESDQELADLKRELQRTHQVQCTLDLALEDIVTLKDELEAEREHNSELKERFAAVNDGLREESVQLQSDISSLKEKQNLLESTLNEWELKVYFLEDKLRQCEAEKIKMKILHDAQETELQGQINQMKVVFAERGGHVEALNKELDKLTLKYDMLMAER</sequence>
<name>A0A7J7CR03_TRIWF</name>
<dbReference type="InParanoid" id="A0A7J7CR03"/>
<evidence type="ECO:0000256" key="4">
    <source>
        <dbReference type="SAM" id="MobiDB-lite"/>
    </source>
</evidence>
<reference evidence="6 7" key="1">
    <citation type="journal article" date="2020" name="Nat. Commun.">
        <title>Genome of Tripterygium wilfordii and identification of cytochrome P450 involved in triptolide biosynthesis.</title>
        <authorList>
            <person name="Tu L."/>
            <person name="Su P."/>
            <person name="Zhang Z."/>
            <person name="Gao L."/>
            <person name="Wang J."/>
            <person name="Hu T."/>
            <person name="Zhou J."/>
            <person name="Zhang Y."/>
            <person name="Zhao Y."/>
            <person name="Liu Y."/>
            <person name="Song Y."/>
            <person name="Tong Y."/>
            <person name="Lu Y."/>
            <person name="Yang J."/>
            <person name="Xu C."/>
            <person name="Jia M."/>
            <person name="Peters R.J."/>
            <person name="Huang L."/>
            <person name="Gao W."/>
        </authorList>
    </citation>
    <scope>NUCLEOTIDE SEQUENCE [LARGE SCALE GENOMIC DNA]</scope>
    <source>
        <strain evidence="7">cv. XIE 37</strain>
        <tissue evidence="6">Leaf</tissue>
    </source>
</reference>
<dbReference type="PROSITE" id="PS51774">
    <property type="entry name" value="NAB"/>
    <property type="match status" value="1"/>
</dbReference>
<dbReference type="AlphaFoldDB" id="A0A7J7CR03"/>
<keyword evidence="1 3" id="KW-0175">Coiled coil</keyword>
<feature type="region of interest" description="Disordered" evidence="4">
    <location>
        <begin position="113"/>
        <end position="132"/>
    </location>
</feature>
<dbReference type="GO" id="GO:0003779">
    <property type="term" value="F:actin binding"/>
    <property type="evidence" value="ECO:0007669"/>
    <property type="project" value="InterPro"/>
</dbReference>
<dbReference type="Proteomes" id="UP000593562">
    <property type="component" value="Unassembled WGS sequence"/>
</dbReference>
<evidence type="ECO:0000256" key="2">
    <source>
        <dbReference type="ARBA" id="ARBA00038006"/>
    </source>
</evidence>
<accession>A0A7J7CR03</accession>
<evidence type="ECO:0000256" key="1">
    <source>
        <dbReference type="ARBA" id="ARBA00023054"/>
    </source>
</evidence>
<dbReference type="EMBL" id="JAAARO010000014">
    <property type="protein sequence ID" value="KAF5736491.1"/>
    <property type="molecule type" value="Genomic_DNA"/>
</dbReference>
<comment type="caution">
    <text evidence="6">The sequence shown here is derived from an EMBL/GenBank/DDBJ whole genome shotgun (WGS) entry which is preliminary data.</text>
</comment>
<keyword evidence="7" id="KW-1185">Reference proteome</keyword>
<proteinExistence type="inferred from homology"/>
<gene>
    <name evidence="6" type="ORF">HS088_TW14G00634</name>
</gene>